<dbReference type="AlphaFoldDB" id="A0A1H2FQ93"/>
<evidence type="ECO:0000256" key="1">
    <source>
        <dbReference type="SAM" id="Phobius"/>
    </source>
</evidence>
<keyword evidence="1" id="KW-0472">Membrane</keyword>
<proteinExistence type="predicted"/>
<dbReference type="Proteomes" id="UP000243063">
    <property type="component" value="Chromosome I"/>
</dbReference>
<keyword evidence="1" id="KW-1133">Transmembrane helix</keyword>
<organism evidence="2 3">
    <name type="scientific">Geopseudomonas guangdongensis</name>
    <dbReference type="NCBI Taxonomy" id="1245526"/>
    <lineage>
        <taxon>Bacteria</taxon>
        <taxon>Pseudomonadati</taxon>
        <taxon>Pseudomonadota</taxon>
        <taxon>Gammaproteobacteria</taxon>
        <taxon>Pseudomonadales</taxon>
        <taxon>Pseudomonadaceae</taxon>
        <taxon>Geopseudomonas</taxon>
    </lineage>
</organism>
<feature type="transmembrane region" description="Helical" evidence="1">
    <location>
        <begin position="99"/>
        <end position="117"/>
    </location>
</feature>
<gene>
    <name evidence="2" type="ORF">SAMN05216580_1344</name>
</gene>
<feature type="transmembrane region" description="Helical" evidence="1">
    <location>
        <begin position="67"/>
        <end position="87"/>
    </location>
</feature>
<dbReference type="RefSeq" id="WP_090213073.1">
    <property type="nucleotide sequence ID" value="NZ_LT629780.1"/>
</dbReference>
<keyword evidence="1" id="KW-0812">Transmembrane</keyword>
<evidence type="ECO:0000313" key="3">
    <source>
        <dbReference type="Proteomes" id="UP000243063"/>
    </source>
</evidence>
<reference evidence="3" key="1">
    <citation type="submission" date="2016-10" db="EMBL/GenBank/DDBJ databases">
        <authorList>
            <person name="Varghese N."/>
            <person name="Submissions S."/>
        </authorList>
    </citation>
    <scope>NUCLEOTIDE SEQUENCE [LARGE SCALE GENOMIC DNA]</scope>
    <source>
        <strain evidence="3">CCTCC 2012022</strain>
    </source>
</reference>
<protein>
    <submittedName>
        <fullName evidence="2">Uncharacterized membrane protein SirB2</fullName>
    </submittedName>
</protein>
<dbReference type="Pfam" id="PF04247">
    <property type="entry name" value="SirB"/>
    <property type="match status" value="1"/>
</dbReference>
<feature type="transmembrane region" description="Helical" evidence="1">
    <location>
        <begin position="6"/>
        <end position="25"/>
    </location>
</feature>
<feature type="transmembrane region" description="Helical" evidence="1">
    <location>
        <begin position="37"/>
        <end position="61"/>
    </location>
</feature>
<keyword evidence="3" id="KW-1185">Reference proteome</keyword>
<name>A0A1H2FQ93_9GAMM</name>
<accession>A0A1H2FQ93</accession>
<sequence length="118" mass="12817">MYLWLKGLHILLACSSVGLLGWRLWRARQGLPGLRGAARAGVHLLDSLLLLSALLLIQLGMPWPLPLWLQLKIACLLGYILASHWALRAGTGARGPTTLLAAALLGAVLVLALDKPWW</sequence>
<evidence type="ECO:0000313" key="2">
    <source>
        <dbReference type="EMBL" id="SDU09485.1"/>
    </source>
</evidence>
<dbReference type="STRING" id="1245526.SAMN05216580_1344"/>
<dbReference type="InterPro" id="IPR007360">
    <property type="entry name" value="SirB"/>
</dbReference>
<dbReference type="EMBL" id="LT629780">
    <property type="protein sequence ID" value="SDU09485.1"/>
    <property type="molecule type" value="Genomic_DNA"/>
</dbReference>